<gene>
    <name evidence="1" type="ORF">RO03_05880</name>
</gene>
<proteinExistence type="predicted"/>
<sequence>MLNRTVKEKMLKIMELGFEVNRKEKNTVFIRFSGHCELFEVSIHSKGWKNGVGADFFKDMFLARLSQRETEEKLDEIIEELERLKIN</sequence>
<reference evidence="1 2" key="1">
    <citation type="submission" date="2015-10" db="EMBL/GenBank/DDBJ databases">
        <authorList>
            <person name="Gilbert D.G."/>
        </authorList>
    </citation>
    <scope>NUCLEOTIDE SEQUENCE [LARGE SCALE GENOMIC DNA]</scope>
    <source>
        <strain evidence="1 2">ChDC F311</strain>
    </source>
</reference>
<comment type="caution">
    <text evidence="1">The sequence shown here is derived from an EMBL/GenBank/DDBJ whole genome shotgun (WGS) entry which is preliminary data.</text>
</comment>
<dbReference type="EMBL" id="LMVH01000001">
    <property type="protein sequence ID" value="KUL99057.1"/>
    <property type="molecule type" value="Genomic_DNA"/>
</dbReference>
<organism evidence="1 2">
    <name type="scientific">Fusobacterium nucleatum subsp. nucleatum</name>
    <dbReference type="NCBI Taxonomy" id="76856"/>
    <lineage>
        <taxon>Bacteria</taxon>
        <taxon>Fusobacteriati</taxon>
        <taxon>Fusobacteriota</taxon>
        <taxon>Fusobacteriia</taxon>
        <taxon>Fusobacteriales</taxon>
        <taxon>Fusobacteriaceae</taxon>
        <taxon>Fusobacterium</taxon>
    </lineage>
</organism>
<dbReference type="AlphaFoldDB" id="A0A0X3Y217"/>
<dbReference type="Proteomes" id="UP000054800">
    <property type="component" value="Unassembled WGS sequence"/>
</dbReference>
<accession>A0A0X3Y217</accession>
<evidence type="ECO:0000313" key="1">
    <source>
        <dbReference type="EMBL" id="KUL99057.1"/>
    </source>
</evidence>
<dbReference type="OrthoDB" id="91890at2"/>
<evidence type="ECO:0000313" key="2">
    <source>
        <dbReference type="Proteomes" id="UP000054800"/>
    </source>
</evidence>
<name>A0A0X3Y217_FUSNC</name>
<dbReference type="RefSeq" id="WP_059222783.1">
    <property type="nucleotide sequence ID" value="NZ_LMVH01000001.1"/>
</dbReference>
<protein>
    <submittedName>
        <fullName evidence="1">Uncharacterized protein</fullName>
    </submittedName>
</protein>